<sequence length="901" mass="100251">MRRGIRRAPSRKRKLEGRAEGGRESAAVSSFYLAALLHSVWTFLKLREMVRSGSRPGQVIPSGKHTGPAKLTNGKKGTNLRKIPRFNADSGYPTHSDSESQTETVQGLDGCASLLRDILRNEDSVSSDNKKQIPNDASVESERDSSDTLQNWSLQDHCGMYSPLIYQALCEHVQTQMSLMNNLASKNNPNGIPTAPCHTVSGSEFQTSSPSSYGLPTSIPVRLPRQPPCPPMVHSEAQTDGDSQFASQGRTVSVNCTDDVVRNSFNSCLGVSCNLPQTGKPAIPTFQQLGLANGVLPKRLPEEPDLLKCFQTYMKLLHSHPDSPTRHSPTLLQPAFLATNEEKCTNEHIGEVRSEGKDLNIPLRDSRIKDVQKTKNVNQSAEKVRTIKYLLGELKALVAEQEDSEIQRLITELEMCISLLPAVSANTNIQVEIALAMQPLRSENAHLRRQLRILNQQLREREKTQKASGSLECNLELFSLQSLNKSLQNQLQESLKSQELLQSKNEELLKVIENQKDENKKFAGIFKEKDQTLLENKQQFDIETTRMKIELEEALVSVKSSRFKLEAAEKENQILGITLRQRDAEVTRLRELTRTLQSSMAKLLSDLSMDTARCKPGNNLTKSLLNIYEKQHLHDPIPAHTSIMSYLSKLEPDHTLITHSEPRSTIDNEENMVPDRPYENVLPSRGPQHSNTRSVEEVSAPGIVPALSKRDSEEESEITTLVEDEHNLDKTIYIPFARSTPKKKAPLSKRLSPQAQISVAPPQPVSGLVAEKENKLCAPGVCSSCKKEEHAPEKLSRTAEMEDKQLLKKIKEAICKIPPAIEEDLVACHGPSPCQNSKVQVKSSAVSDGSFLNSDLTSDWSISSFSTFTSRDEQDFRNGLAALDANIARLQKSLRTGLLEK</sequence>
<proteinExistence type="predicted"/>
<feature type="region of interest" description="Disordered" evidence="2">
    <location>
        <begin position="54"/>
        <end position="83"/>
    </location>
</feature>
<dbReference type="Ensembl" id="ENSMMST00000025102.1">
    <property type="protein sequence ID" value="ENSMMSP00000022668.1"/>
    <property type="gene ID" value="ENSMMSG00000017046.1"/>
</dbReference>
<feature type="region of interest" description="Disordered" evidence="2">
    <location>
        <begin position="1"/>
        <end position="21"/>
    </location>
</feature>
<dbReference type="GeneTree" id="ENSGT00390000017916"/>
<keyword evidence="3" id="KW-0472">Membrane</keyword>
<keyword evidence="1" id="KW-0175">Coiled coil</keyword>
<feature type="coiled-coil region" evidence="1">
    <location>
        <begin position="437"/>
        <end position="518"/>
    </location>
</feature>
<dbReference type="GO" id="GO:0034451">
    <property type="term" value="C:centriolar satellite"/>
    <property type="evidence" value="ECO:0007669"/>
    <property type="project" value="TreeGrafter"/>
</dbReference>
<reference evidence="4" key="2">
    <citation type="submission" date="2025-09" db="UniProtKB">
        <authorList>
            <consortium name="Ensembl"/>
        </authorList>
    </citation>
    <scope>IDENTIFICATION</scope>
</reference>
<feature type="compositionally biased region" description="Basic residues" evidence="2">
    <location>
        <begin position="1"/>
        <end position="15"/>
    </location>
</feature>
<name>A0A8C6DZV9_MOSMO</name>
<gene>
    <name evidence="4" type="primary">CCDC14</name>
</gene>
<dbReference type="PANTHER" id="PTHR22367">
    <property type="entry name" value="COILED-COIL DOMAIN-CONTAINING PROTEIN 14"/>
    <property type="match status" value="1"/>
</dbReference>
<keyword evidence="5" id="KW-1185">Reference proteome</keyword>
<evidence type="ECO:0000313" key="4">
    <source>
        <dbReference type="Ensembl" id="ENSMMSP00000022668.1"/>
    </source>
</evidence>
<dbReference type="InterPro" id="IPR029343">
    <property type="entry name" value="CCDC14"/>
</dbReference>
<protein>
    <submittedName>
        <fullName evidence="4">Coiled-coil domain containing 14</fullName>
    </submittedName>
</protein>
<keyword evidence="3" id="KW-0812">Transmembrane</keyword>
<evidence type="ECO:0000313" key="5">
    <source>
        <dbReference type="Proteomes" id="UP000694544"/>
    </source>
</evidence>
<dbReference type="PANTHER" id="PTHR22367:SF2">
    <property type="entry name" value="COILED-COIL DOMAIN-CONTAINING PROTEIN 14"/>
    <property type="match status" value="1"/>
</dbReference>
<feature type="region of interest" description="Disordered" evidence="2">
    <location>
        <begin position="122"/>
        <end position="148"/>
    </location>
</feature>
<feature type="compositionally biased region" description="Basic and acidic residues" evidence="2">
    <location>
        <begin position="122"/>
        <end position="133"/>
    </location>
</feature>
<feature type="transmembrane region" description="Helical" evidence="3">
    <location>
        <begin position="21"/>
        <end position="44"/>
    </location>
</feature>
<keyword evidence="3" id="KW-1133">Transmembrane helix</keyword>
<dbReference type="Pfam" id="PF15254">
    <property type="entry name" value="CCDC14"/>
    <property type="match status" value="2"/>
</dbReference>
<evidence type="ECO:0000256" key="3">
    <source>
        <dbReference type="SAM" id="Phobius"/>
    </source>
</evidence>
<dbReference type="Proteomes" id="UP000694544">
    <property type="component" value="Unplaced"/>
</dbReference>
<evidence type="ECO:0000256" key="2">
    <source>
        <dbReference type="SAM" id="MobiDB-lite"/>
    </source>
</evidence>
<evidence type="ECO:0000256" key="1">
    <source>
        <dbReference type="SAM" id="Coils"/>
    </source>
</evidence>
<reference evidence="4" key="1">
    <citation type="submission" date="2025-08" db="UniProtKB">
        <authorList>
            <consortium name="Ensembl"/>
        </authorList>
    </citation>
    <scope>IDENTIFICATION</scope>
</reference>
<dbReference type="AlphaFoldDB" id="A0A8C6DZV9"/>
<accession>A0A8C6DZV9</accession>
<dbReference type="GO" id="GO:0071539">
    <property type="term" value="P:protein localization to centrosome"/>
    <property type="evidence" value="ECO:0007669"/>
    <property type="project" value="TreeGrafter"/>
</dbReference>
<organism evidence="4 5">
    <name type="scientific">Moschus moschiferus</name>
    <name type="common">Siberian musk deer</name>
    <name type="synonym">Moschus sibiricus</name>
    <dbReference type="NCBI Taxonomy" id="68415"/>
    <lineage>
        <taxon>Eukaryota</taxon>
        <taxon>Metazoa</taxon>
        <taxon>Chordata</taxon>
        <taxon>Craniata</taxon>
        <taxon>Vertebrata</taxon>
        <taxon>Euteleostomi</taxon>
        <taxon>Mammalia</taxon>
        <taxon>Eutheria</taxon>
        <taxon>Laurasiatheria</taxon>
        <taxon>Artiodactyla</taxon>
        <taxon>Ruminantia</taxon>
        <taxon>Pecora</taxon>
        <taxon>Moschidae</taxon>
        <taxon>Moschus</taxon>
    </lineage>
</organism>